<sequence>MAMEPLPLGFGDFSITMDASLASLWPLAQDDAPHCYRHMERSVEELQQKLAAATAELQVVTEGVRLKDQNIAALMELIRRTAQERDLLQEQHQLLLAHELAGAATSSSSESDPAPGDDPSTLLFKLPSPPEATAVIDRPSAFLEPSSVEITSAAAAAAAQLELLSAQRPLPHKGRLLQAVMEAGPLLHNLLVAGPLLRWRNPPPVLVSLTNAMISAPSGSGVELLTAPTGS</sequence>
<comment type="caution">
    <text evidence="2">The sequence shown here is derived from an EMBL/GenBank/DDBJ whole genome shotgun (WGS) entry which is preliminary data.</text>
</comment>
<evidence type="ECO:0000313" key="3">
    <source>
        <dbReference type="Proteomes" id="UP001231189"/>
    </source>
</evidence>
<protein>
    <submittedName>
        <fullName evidence="2">Uncharacterized protein</fullName>
    </submittedName>
</protein>
<dbReference type="PANTHER" id="PTHR33431:SF6">
    <property type="entry name" value="MEDIATOR OF RNA POLYMERASE II TRANSCRIPTION SUBUNIT 4"/>
    <property type="match status" value="1"/>
</dbReference>
<evidence type="ECO:0000313" key="2">
    <source>
        <dbReference type="EMBL" id="KAK1670292.1"/>
    </source>
</evidence>
<feature type="coiled-coil region" evidence="1">
    <location>
        <begin position="36"/>
        <end position="91"/>
    </location>
</feature>
<dbReference type="Proteomes" id="UP001231189">
    <property type="component" value="Unassembled WGS sequence"/>
</dbReference>
<keyword evidence="1" id="KW-0175">Coiled coil</keyword>
<reference evidence="2" key="1">
    <citation type="submission" date="2023-07" db="EMBL/GenBank/DDBJ databases">
        <title>A chromosome-level genome assembly of Lolium multiflorum.</title>
        <authorList>
            <person name="Chen Y."/>
            <person name="Copetti D."/>
            <person name="Kolliker R."/>
            <person name="Studer B."/>
        </authorList>
    </citation>
    <scope>NUCLEOTIDE SEQUENCE</scope>
    <source>
        <strain evidence="2">02402/16</strain>
        <tissue evidence="2">Leaf</tissue>
    </source>
</reference>
<gene>
    <name evidence="2" type="ORF">QYE76_058451</name>
</gene>
<dbReference type="Pfam" id="PF07795">
    <property type="entry name" value="DUF1635"/>
    <property type="match status" value="1"/>
</dbReference>
<accession>A0AAD8T5N4</accession>
<dbReference type="PANTHER" id="PTHR33431">
    <property type="entry name" value="ENABLED-LIKE PROTEIN (DUF1635)"/>
    <property type="match status" value="1"/>
</dbReference>
<organism evidence="2 3">
    <name type="scientific">Lolium multiflorum</name>
    <name type="common">Italian ryegrass</name>
    <name type="synonym">Lolium perenne subsp. multiflorum</name>
    <dbReference type="NCBI Taxonomy" id="4521"/>
    <lineage>
        <taxon>Eukaryota</taxon>
        <taxon>Viridiplantae</taxon>
        <taxon>Streptophyta</taxon>
        <taxon>Embryophyta</taxon>
        <taxon>Tracheophyta</taxon>
        <taxon>Spermatophyta</taxon>
        <taxon>Magnoliopsida</taxon>
        <taxon>Liliopsida</taxon>
        <taxon>Poales</taxon>
        <taxon>Poaceae</taxon>
        <taxon>BOP clade</taxon>
        <taxon>Pooideae</taxon>
        <taxon>Poodae</taxon>
        <taxon>Poeae</taxon>
        <taxon>Poeae Chloroplast Group 2 (Poeae type)</taxon>
        <taxon>Loliodinae</taxon>
        <taxon>Loliinae</taxon>
        <taxon>Lolium</taxon>
    </lineage>
</organism>
<keyword evidence="3" id="KW-1185">Reference proteome</keyword>
<dbReference type="EMBL" id="JAUUTY010000003">
    <property type="protein sequence ID" value="KAK1670292.1"/>
    <property type="molecule type" value="Genomic_DNA"/>
</dbReference>
<proteinExistence type="predicted"/>
<dbReference type="AlphaFoldDB" id="A0AAD8T5N4"/>
<name>A0AAD8T5N4_LOLMU</name>
<evidence type="ECO:0000256" key="1">
    <source>
        <dbReference type="SAM" id="Coils"/>
    </source>
</evidence>
<dbReference type="InterPro" id="IPR012862">
    <property type="entry name" value="DUF1635"/>
</dbReference>